<dbReference type="InterPro" id="IPR027417">
    <property type="entry name" value="P-loop_NTPase"/>
</dbReference>
<evidence type="ECO:0000256" key="2">
    <source>
        <dbReference type="ARBA" id="ARBA00022741"/>
    </source>
</evidence>
<reference evidence="6 7" key="1">
    <citation type="submission" date="2018-06" db="EMBL/GenBank/DDBJ databases">
        <title>Complete Genomes of Monosporascus.</title>
        <authorList>
            <person name="Robinson A.J."/>
            <person name="Natvig D.O."/>
        </authorList>
    </citation>
    <scope>NUCLEOTIDE SEQUENCE [LARGE SCALE GENOMIC DNA]</scope>
    <source>
        <strain evidence="6 7">CBS 110550</strain>
    </source>
</reference>
<dbReference type="PANTHER" id="PTHR11361">
    <property type="entry name" value="DNA MISMATCH REPAIR PROTEIN MUTS FAMILY MEMBER"/>
    <property type="match status" value="1"/>
</dbReference>
<evidence type="ECO:0000256" key="1">
    <source>
        <dbReference type="ARBA" id="ARBA00006271"/>
    </source>
</evidence>
<comment type="similarity">
    <text evidence="1">Belongs to the DNA mismatch repair MutS family.</text>
</comment>
<dbReference type="EMBL" id="QJNU01000885">
    <property type="protein sequence ID" value="RYO83855.1"/>
    <property type="molecule type" value="Genomic_DNA"/>
</dbReference>
<keyword evidence="4" id="KW-0238">DNA-binding</keyword>
<dbReference type="Gene3D" id="3.40.50.300">
    <property type="entry name" value="P-loop containing nucleotide triphosphate hydrolases"/>
    <property type="match status" value="2"/>
</dbReference>
<feature type="domain" description="DNA mismatch repair proteins mutS family" evidence="5">
    <location>
        <begin position="237"/>
        <end position="344"/>
    </location>
</feature>
<comment type="caution">
    <text evidence="6">The sequence shown here is derived from an EMBL/GenBank/DDBJ whole genome shotgun (WGS) entry which is preliminary data.</text>
</comment>
<keyword evidence="7" id="KW-1185">Reference proteome</keyword>
<dbReference type="GO" id="GO:0007131">
    <property type="term" value="P:reciprocal meiotic recombination"/>
    <property type="evidence" value="ECO:0007669"/>
    <property type="project" value="TreeGrafter"/>
</dbReference>
<evidence type="ECO:0000313" key="6">
    <source>
        <dbReference type="EMBL" id="RYO83855.1"/>
    </source>
</evidence>
<name>A0A4Q4SV26_9PEZI</name>
<sequence length="423" mass="47921">MYEPSVILIVNTASTPNPKSNLVAIIEEELAGTPIEPLDRKYWSENSGLEFIQTLAFKEDLQAITVAIQGNFYATCSFAAHVEDINRDYEITAEVRFDSLRQFWLRLRRSDFENRALPDILINVIQKGVWIECQTLILVQLNNRITDSHNEAVMLSDKVIQELVDGIRAHVPNLFRVCEGIALLDMIASFGQLVTTRDYVRPEIGTTLALKAARHPICEQLNPGRFVPNDAFANEQHRFQIITGCNMSGKSTYMRMISLLQVMAQVGCFVPAEYAAFPIIQHLFVRTSTDDSLEANMSTFSLEMREVAFILSSGPVQERHYGLDLARAIGFPAQFIETAEKVSKALEDQIEKKKADSQSRRLARRRKLILNLYETLTQLRDSGMDDDALGSYMRRLQSEFIARMDEIEGYAPPAEAESVEEIE</sequence>
<dbReference type="GO" id="GO:0005524">
    <property type="term" value="F:ATP binding"/>
    <property type="evidence" value="ECO:0007669"/>
    <property type="project" value="UniProtKB-KW"/>
</dbReference>
<accession>A0A4Q4SV26</accession>
<dbReference type="GO" id="GO:0140664">
    <property type="term" value="F:ATP-dependent DNA damage sensor activity"/>
    <property type="evidence" value="ECO:0007669"/>
    <property type="project" value="InterPro"/>
</dbReference>
<evidence type="ECO:0000259" key="5">
    <source>
        <dbReference type="SMART" id="SM00534"/>
    </source>
</evidence>
<proteinExistence type="inferred from homology"/>
<dbReference type="GO" id="GO:0006298">
    <property type="term" value="P:mismatch repair"/>
    <property type="evidence" value="ECO:0007669"/>
    <property type="project" value="InterPro"/>
</dbReference>
<dbReference type="OrthoDB" id="276261at2759"/>
<dbReference type="InterPro" id="IPR000432">
    <property type="entry name" value="DNA_mismatch_repair_MutS_C"/>
</dbReference>
<dbReference type="InterPro" id="IPR036187">
    <property type="entry name" value="DNA_mismatch_repair_MutS_sf"/>
</dbReference>
<gene>
    <name evidence="6" type="ORF">DL764_009411</name>
</gene>
<evidence type="ECO:0000313" key="7">
    <source>
        <dbReference type="Proteomes" id="UP000293360"/>
    </source>
</evidence>
<organism evidence="6 7">
    <name type="scientific">Monosporascus ibericus</name>
    <dbReference type="NCBI Taxonomy" id="155417"/>
    <lineage>
        <taxon>Eukaryota</taxon>
        <taxon>Fungi</taxon>
        <taxon>Dikarya</taxon>
        <taxon>Ascomycota</taxon>
        <taxon>Pezizomycotina</taxon>
        <taxon>Sordariomycetes</taxon>
        <taxon>Xylariomycetidae</taxon>
        <taxon>Xylariales</taxon>
        <taxon>Xylariales incertae sedis</taxon>
        <taxon>Monosporascus</taxon>
    </lineage>
</organism>
<dbReference type="PANTHER" id="PTHR11361:SF21">
    <property type="entry name" value="MUTS PROTEIN HOMOLOG 4"/>
    <property type="match status" value="1"/>
</dbReference>
<keyword evidence="3" id="KW-0067">ATP-binding</keyword>
<evidence type="ECO:0000256" key="3">
    <source>
        <dbReference type="ARBA" id="ARBA00022840"/>
    </source>
</evidence>
<dbReference type="STRING" id="155417.A0A4Q4SV26"/>
<dbReference type="SUPFAM" id="SSF52540">
    <property type="entry name" value="P-loop containing nucleoside triphosphate hydrolases"/>
    <property type="match status" value="1"/>
</dbReference>
<dbReference type="GO" id="GO:0005634">
    <property type="term" value="C:nucleus"/>
    <property type="evidence" value="ECO:0007669"/>
    <property type="project" value="TreeGrafter"/>
</dbReference>
<evidence type="ECO:0000256" key="4">
    <source>
        <dbReference type="ARBA" id="ARBA00023125"/>
    </source>
</evidence>
<dbReference type="SMART" id="SM00534">
    <property type="entry name" value="MUTSac"/>
    <property type="match status" value="1"/>
</dbReference>
<protein>
    <recommendedName>
        <fullName evidence="5">DNA mismatch repair proteins mutS family domain-containing protein</fullName>
    </recommendedName>
</protein>
<dbReference type="GO" id="GO:0030983">
    <property type="term" value="F:mismatched DNA binding"/>
    <property type="evidence" value="ECO:0007669"/>
    <property type="project" value="InterPro"/>
</dbReference>
<dbReference type="Pfam" id="PF00488">
    <property type="entry name" value="MutS_V"/>
    <property type="match status" value="1"/>
</dbReference>
<keyword evidence="2" id="KW-0547">Nucleotide-binding</keyword>
<dbReference type="SUPFAM" id="SSF48334">
    <property type="entry name" value="DNA repair protein MutS, domain III"/>
    <property type="match status" value="1"/>
</dbReference>
<dbReference type="Proteomes" id="UP000293360">
    <property type="component" value="Unassembled WGS sequence"/>
</dbReference>
<dbReference type="InterPro" id="IPR045076">
    <property type="entry name" value="MutS"/>
</dbReference>
<dbReference type="AlphaFoldDB" id="A0A4Q4SV26"/>